<evidence type="ECO:0000256" key="1">
    <source>
        <dbReference type="SAM" id="MobiDB-lite"/>
    </source>
</evidence>
<keyword evidence="3" id="KW-1185">Reference proteome</keyword>
<reference evidence="3" key="1">
    <citation type="submission" date="2016-10" db="EMBL/GenBank/DDBJ databases">
        <authorList>
            <person name="Varghese N."/>
            <person name="Submissions S."/>
        </authorList>
    </citation>
    <scope>NUCLEOTIDE SEQUENCE [LARGE SCALE GENOMIC DNA]</scope>
    <source>
        <strain evidence="3">CGMCC 1.10218</strain>
    </source>
</reference>
<accession>A0A1H6SRP1</accession>
<sequence length="118" mass="13371">MTYRPAVYCVNPGCHEPYRAELPACPECDTPTRPPLSRMSDAEWTAFVADCLDRLNRWGFQPREVQVHEIAPNVLGVMGLGRVVVRRGGVVEHSWTFSDPQPLPPQPWQIDEAMTGRR</sequence>
<dbReference type="RefSeq" id="WP_092262791.1">
    <property type="nucleotide sequence ID" value="NZ_FNZA01000001.1"/>
</dbReference>
<evidence type="ECO:0000313" key="2">
    <source>
        <dbReference type="EMBL" id="SEI68474.1"/>
    </source>
</evidence>
<dbReference type="OrthoDB" id="9800582at2"/>
<dbReference type="STRING" id="856736.SAMN04488058_101336"/>
<organism evidence="2 3">
    <name type="scientific">Deinococcus reticulitermitis</name>
    <dbReference type="NCBI Taxonomy" id="856736"/>
    <lineage>
        <taxon>Bacteria</taxon>
        <taxon>Thermotogati</taxon>
        <taxon>Deinococcota</taxon>
        <taxon>Deinococci</taxon>
        <taxon>Deinococcales</taxon>
        <taxon>Deinococcaceae</taxon>
        <taxon>Deinococcus</taxon>
    </lineage>
</organism>
<evidence type="ECO:0000313" key="3">
    <source>
        <dbReference type="Proteomes" id="UP000199223"/>
    </source>
</evidence>
<dbReference type="EMBL" id="FNZA01000001">
    <property type="protein sequence ID" value="SEI68474.1"/>
    <property type="molecule type" value="Genomic_DNA"/>
</dbReference>
<dbReference type="AlphaFoldDB" id="A0A1H6SRP1"/>
<feature type="region of interest" description="Disordered" evidence="1">
    <location>
        <begin position="95"/>
        <end position="118"/>
    </location>
</feature>
<protein>
    <submittedName>
        <fullName evidence="2">Uncharacterized protein</fullName>
    </submittedName>
</protein>
<dbReference type="Proteomes" id="UP000199223">
    <property type="component" value="Unassembled WGS sequence"/>
</dbReference>
<gene>
    <name evidence="2" type="ORF">SAMN04488058_101336</name>
</gene>
<proteinExistence type="predicted"/>
<name>A0A1H6SRP1_9DEIO</name>